<reference evidence="17" key="1">
    <citation type="submission" date="2022-07" db="EMBL/GenBank/DDBJ databases">
        <authorList>
            <person name="Trinca V."/>
            <person name="Uliana J.V.C."/>
            <person name="Torres T.T."/>
            <person name="Ward R.J."/>
            <person name="Monesi N."/>
        </authorList>
    </citation>
    <scope>NUCLEOTIDE SEQUENCE</scope>
    <source>
        <strain evidence="17">HSMRA1968</strain>
        <tissue evidence="17">Whole embryos</tissue>
    </source>
</reference>
<feature type="compositionally biased region" description="Acidic residues" evidence="15">
    <location>
        <begin position="436"/>
        <end position="446"/>
    </location>
</feature>
<gene>
    <name evidence="17" type="primary">FNTB</name>
    <name evidence="17" type="ORF">Bhyg_11381</name>
</gene>
<dbReference type="Gene3D" id="1.50.10.20">
    <property type="match status" value="1"/>
</dbReference>
<evidence type="ECO:0000259" key="16">
    <source>
        <dbReference type="Pfam" id="PF00432"/>
    </source>
</evidence>
<evidence type="ECO:0000256" key="11">
    <source>
        <dbReference type="ARBA" id="ARBA00050225"/>
    </source>
</evidence>
<dbReference type="GO" id="GO:0004660">
    <property type="term" value="F:protein farnesyltransferase activity"/>
    <property type="evidence" value="ECO:0007669"/>
    <property type="project" value="UniProtKB-UniRule"/>
</dbReference>
<dbReference type="InterPro" id="IPR008930">
    <property type="entry name" value="Terpenoid_cyclase/PrenylTrfase"/>
</dbReference>
<name>A0A9Q0MWT7_9DIPT</name>
<keyword evidence="6 14" id="KW-0808">Transferase</keyword>
<comment type="subunit">
    <text evidence="13">Heterodimer of FNTA and FNTB.</text>
</comment>
<keyword evidence="7 14" id="KW-0479">Metal-binding</keyword>
<dbReference type="GO" id="GO:0097354">
    <property type="term" value="P:prenylation"/>
    <property type="evidence" value="ECO:0007669"/>
    <property type="project" value="UniProtKB-UniRule"/>
</dbReference>
<evidence type="ECO:0000256" key="15">
    <source>
        <dbReference type="SAM" id="MobiDB-lite"/>
    </source>
</evidence>
<keyword evidence="5 14" id="KW-0637">Prenyltransferase</keyword>
<comment type="subunit">
    <text evidence="14">Heterodimer of an alpha and a beta subunit.</text>
</comment>
<comment type="similarity">
    <text evidence="1 14">Belongs to the protein prenyltransferase subunit beta family.</text>
</comment>
<dbReference type="Proteomes" id="UP001151699">
    <property type="component" value="Chromosome X"/>
</dbReference>
<dbReference type="OrthoDB" id="10261146at2759"/>
<keyword evidence="9 14" id="KW-0862">Zinc</keyword>
<comment type="function">
    <text evidence="14">Catalyzes the transfer of a farnesyl moiety from farnesyl diphosphate to a cysteine at the fourth position from the C-terminus of several proteins. The beta subunit is responsible for peptide-binding.</text>
</comment>
<dbReference type="SUPFAM" id="SSF48239">
    <property type="entry name" value="Terpenoid cyclases/Protein prenyltransferases"/>
    <property type="match status" value="1"/>
</dbReference>
<dbReference type="Pfam" id="PF00432">
    <property type="entry name" value="Prenyltrans"/>
    <property type="match status" value="1"/>
</dbReference>
<dbReference type="PANTHER" id="PTHR11774">
    <property type="entry name" value="GERANYLGERANYL TRANSFERASE TYPE BETA SUBUNIT"/>
    <property type="match status" value="1"/>
</dbReference>
<evidence type="ECO:0000256" key="8">
    <source>
        <dbReference type="ARBA" id="ARBA00022737"/>
    </source>
</evidence>
<dbReference type="EC" id="2.5.1.58" evidence="2 14"/>
<dbReference type="FunFam" id="1.50.10.20:FF:000007">
    <property type="entry name" value="Protein farnesyltransferase subunit beta"/>
    <property type="match status" value="1"/>
</dbReference>
<evidence type="ECO:0000256" key="6">
    <source>
        <dbReference type="ARBA" id="ARBA00022679"/>
    </source>
</evidence>
<organism evidence="17 18">
    <name type="scientific">Pseudolycoriella hygida</name>
    <dbReference type="NCBI Taxonomy" id="35572"/>
    <lineage>
        <taxon>Eukaryota</taxon>
        <taxon>Metazoa</taxon>
        <taxon>Ecdysozoa</taxon>
        <taxon>Arthropoda</taxon>
        <taxon>Hexapoda</taxon>
        <taxon>Insecta</taxon>
        <taxon>Pterygota</taxon>
        <taxon>Neoptera</taxon>
        <taxon>Endopterygota</taxon>
        <taxon>Diptera</taxon>
        <taxon>Nematocera</taxon>
        <taxon>Sciaroidea</taxon>
        <taxon>Sciaridae</taxon>
        <taxon>Pseudolycoriella</taxon>
    </lineage>
</organism>
<keyword evidence="10" id="KW-0443">Lipid metabolism</keyword>
<evidence type="ECO:0000313" key="18">
    <source>
        <dbReference type="Proteomes" id="UP001151699"/>
    </source>
</evidence>
<comment type="function">
    <text evidence="12">Essential subunit of the farnesyltransferase complex. Catalyzes the transfer of a farnesyl moiety from farnesyl diphosphate to a cysteine at the fourth position from the C-terminus of several proteins having the C-terminal sequence Cys-aliphatic-aliphatic-X.</text>
</comment>
<evidence type="ECO:0000256" key="7">
    <source>
        <dbReference type="ARBA" id="ARBA00022723"/>
    </source>
</evidence>
<comment type="cofactor">
    <cofactor evidence="14">
        <name>Zn(2+)</name>
        <dbReference type="ChEBI" id="CHEBI:29105"/>
    </cofactor>
    <text evidence="14">Binds 1 zinc ion per subunit.</text>
</comment>
<accession>A0A9Q0MWT7</accession>
<feature type="region of interest" description="Disordered" evidence="15">
    <location>
        <begin position="420"/>
        <end position="446"/>
    </location>
</feature>
<dbReference type="GO" id="GO:0006629">
    <property type="term" value="P:lipid metabolic process"/>
    <property type="evidence" value="ECO:0007669"/>
    <property type="project" value="UniProtKB-KW"/>
</dbReference>
<evidence type="ECO:0000256" key="12">
    <source>
        <dbReference type="ARBA" id="ARBA00055850"/>
    </source>
</evidence>
<evidence type="ECO:0000256" key="1">
    <source>
        <dbReference type="ARBA" id="ARBA00010497"/>
    </source>
</evidence>
<dbReference type="EMBL" id="WJQU01000003">
    <property type="protein sequence ID" value="KAJ6638644.1"/>
    <property type="molecule type" value="Genomic_DNA"/>
</dbReference>
<evidence type="ECO:0000256" key="2">
    <source>
        <dbReference type="ARBA" id="ARBA00012702"/>
    </source>
</evidence>
<dbReference type="GO" id="GO:0008270">
    <property type="term" value="F:zinc ion binding"/>
    <property type="evidence" value="ECO:0007669"/>
    <property type="project" value="UniProtKB-UniRule"/>
</dbReference>
<evidence type="ECO:0000256" key="13">
    <source>
        <dbReference type="ARBA" id="ARBA00064192"/>
    </source>
</evidence>
<dbReference type="InterPro" id="IPR001330">
    <property type="entry name" value="Prenyltrans"/>
</dbReference>
<dbReference type="InterPro" id="IPR045089">
    <property type="entry name" value="PGGT1B-like"/>
</dbReference>
<evidence type="ECO:0000256" key="3">
    <source>
        <dbReference type="ARBA" id="ARBA00015798"/>
    </source>
</evidence>
<evidence type="ECO:0000256" key="5">
    <source>
        <dbReference type="ARBA" id="ARBA00022602"/>
    </source>
</evidence>
<feature type="domain" description="Prenyltransferase alpha-alpha toroid" evidence="16">
    <location>
        <begin position="60"/>
        <end position="390"/>
    </location>
</feature>
<keyword evidence="4" id="KW-0597">Phosphoprotein</keyword>
<comment type="caution">
    <text evidence="17">The sequence shown here is derived from an EMBL/GenBank/DDBJ whole genome shotgun (WGS) entry which is preliminary data.</text>
</comment>
<protein>
    <recommendedName>
        <fullName evidence="3 14">Protein farnesyltransferase subunit beta</fullName>
        <shortName evidence="14">FTase-beta</shortName>
        <ecNumber evidence="2 14">2.5.1.58</ecNumber>
    </recommendedName>
</protein>
<dbReference type="InterPro" id="IPR026872">
    <property type="entry name" value="FTB"/>
</dbReference>
<evidence type="ECO:0000256" key="14">
    <source>
        <dbReference type="RuleBase" id="RU365056"/>
    </source>
</evidence>
<proteinExistence type="inferred from homology"/>
<dbReference type="AlphaFoldDB" id="A0A9Q0MWT7"/>
<sequence>MDRQWDIRDFSDLKTEKFDEENVTTATSTEQIKTEKLISRCFERLQQMICLDPTLPKICRNEHIHFLESGIQNLSTAYECLDSSRPWIVYWILNAAHLLNHSFSDALLDRIVDFLVKCRSPSGGFAGGPGQFPHLAPTYAAVNSLCIIGTKKAYEAIDRPSLKNFLRSVHEPNGAFRMHVDGEIDVRGCYCAITAAKLANFSKKDEEELFENTVEWIVSCQSYEGGIGGLPDLEAHGGYTFCGIAALCLLGSTGTLNLKSLLKWSVNRQMRYEGGFQGRTNKLVDGCYSFWQGATIPIVQLLIQRNEPCLGDLMDRPLFDRQALQEYVLICCQRPEGGLLDKPGKPPDYYHTCYTLSGISISQHCKADMQPFVVGQPENEVMPTHPIYNIPPLAAWKVFQHFQKYNSDMYPEDNNVIWGDDSEGDDFVRSESQPTETDESFEIVDD</sequence>
<comment type="catalytic activity">
    <reaction evidence="11">
        <text>L-cysteinyl-[protein] + (2E,6E)-farnesyl diphosphate = S-(2E,6E)-farnesyl-L-cysteinyl-[protein] + diphosphate</text>
        <dbReference type="Rhea" id="RHEA:13345"/>
        <dbReference type="Rhea" id="RHEA-COMP:10131"/>
        <dbReference type="Rhea" id="RHEA-COMP:11535"/>
        <dbReference type="ChEBI" id="CHEBI:29950"/>
        <dbReference type="ChEBI" id="CHEBI:33019"/>
        <dbReference type="ChEBI" id="CHEBI:86019"/>
        <dbReference type="ChEBI" id="CHEBI:175763"/>
        <dbReference type="EC" id="2.5.1.58"/>
    </reaction>
</comment>
<keyword evidence="8" id="KW-0677">Repeat</keyword>
<evidence type="ECO:0000256" key="10">
    <source>
        <dbReference type="ARBA" id="ARBA00023098"/>
    </source>
</evidence>
<evidence type="ECO:0000256" key="9">
    <source>
        <dbReference type="ARBA" id="ARBA00022833"/>
    </source>
</evidence>
<evidence type="ECO:0000313" key="17">
    <source>
        <dbReference type="EMBL" id="KAJ6638644.1"/>
    </source>
</evidence>
<keyword evidence="18" id="KW-1185">Reference proteome</keyword>
<dbReference type="GO" id="GO:0005965">
    <property type="term" value="C:protein farnesyltransferase complex"/>
    <property type="evidence" value="ECO:0007669"/>
    <property type="project" value="UniProtKB-UniRule"/>
</dbReference>
<dbReference type="PANTHER" id="PTHR11774:SF6">
    <property type="entry name" value="PROTEIN FARNESYLTRANSFERASE SUBUNIT BETA"/>
    <property type="match status" value="1"/>
</dbReference>
<dbReference type="CDD" id="cd02893">
    <property type="entry name" value="FTase"/>
    <property type="match status" value="1"/>
</dbReference>
<evidence type="ECO:0000256" key="4">
    <source>
        <dbReference type="ARBA" id="ARBA00022553"/>
    </source>
</evidence>